<feature type="domain" description="PAC" evidence="2">
    <location>
        <begin position="136"/>
        <end position="188"/>
    </location>
</feature>
<dbReference type="InterPro" id="IPR043128">
    <property type="entry name" value="Rev_trsase/Diguanyl_cyclase"/>
</dbReference>
<dbReference type="InterPro" id="IPR000014">
    <property type="entry name" value="PAS"/>
</dbReference>
<dbReference type="PANTHER" id="PTHR33121">
    <property type="entry name" value="CYCLIC DI-GMP PHOSPHODIESTERASE PDEF"/>
    <property type="match status" value="1"/>
</dbReference>
<dbReference type="CDD" id="cd01948">
    <property type="entry name" value="EAL"/>
    <property type="match status" value="1"/>
</dbReference>
<name>A0A8J3QMU4_9ACTN</name>
<dbReference type="PROSITE" id="PS50887">
    <property type="entry name" value="GGDEF"/>
    <property type="match status" value="1"/>
</dbReference>
<dbReference type="Pfam" id="PF00990">
    <property type="entry name" value="GGDEF"/>
    <property type="match status" value="1"/>
</dbReference>
<dbReference type="AlphaFoldDB" id="A0A8J3QMU4"/>
<dbReference type="Gene3D" id="3.20.20.450">
    <property type="entry name" value="EAL domain"/>
    <property type="match status" value="1"/>
</dbReference>
<dbReference type="SUPFAM" id="SSF55073">
    <property type="entry name" value="Nucleotide cyclase"/>
    <property type="match status" value="1"/>
</dbReference>
<dbReference type="CDD" id="cd00130">
    <property type="entry name" value="PAS"/>
    <property type="match status" value="1"/>
</dbReference>
<evidence type="ECO:0000313" key="5">
    <source>
        <dbReference type="EMBL" id="GIH12458.1"/>
    </source>
</evidence>
<dbReference type="SUPFAM" id="SSF141868">
    <property type="entry name" value="EAL domain-like"/>
    <property type="match status" value="1"/>
</dbReference>
<evidence type="ECO:0000259" key="2">
    <source>
        <dbReference type="PROSITE" id="PS50113"/>
    </source>
</evidence>
<reference evidence="5" key="1">
    <citation type="submission" date="2021-01" db="EMBL/GenBank/DDBJ databases">
        <title>Whole genome shotgun sequence of Rugosimonospora africana NBRC 104875.</title>
        <authorList>
            <person name="Komaki H."/>
            <person name="Tamura T."/>
        </authorList>
    </citation>
    <scope>NUCLEOTIDE SEQUENCE</scope>
    <source>
        <strain evidence="5">NBRC 104875</strain>
    </source>
</reference>
<dbReference type="PROSITE" id="PS50113">
    <property type="entry name" value="PAC"/>
    <property type="match status" value="1"/>
</dbReference>
<dbReference type="InterPro" id="IPR013655">
    <property type="entry name" value="PAS_fold_3"/>
</dbReference>
<dbReference type="InterPro" id="IPR001610">
    <property type="entry name" value="PAC"/>
</dbReference>
<dbReference type="SUPFAM" id="SSF55785">
    <property type="entry name" value="PYP-like sensor domain (PAS domain)"/>
    <property type="match status" value="1"/>
</dbReference>
<dbReference type="SMART" id="SM00086">
    <property type="entry name" value="PAC"/>
    <property type="match status" value="1"/>
</dbReference>
<dbReference type="InterPro" id="IPR000700">
    <property type="entry name" value="PAS-assoc_C"/>
</dbReference>
<sequence length="641" mass="70691">MNLDELVELAHAAQPSALEAGQARRTARRIQREYKHATAMGHSLIEDLELRDPLTIDSDEAARITRAAQMAKLGTFTWTCGETGHMSWSDEMSMILGYAPGAVQPSAELLFNLIHEEDHDDFREAIKHSWQQRSVRQITCRVVRPDGIVRHMHCHIEVLVTEDGQPSGIIGTGQDVTNRELARREMERLKRRCETVLTVLADREPDTCLLTRRRFLDEIDRALRAGSGALLVLSVETAGESHPQTTPGGTARAVMNEQLVGSVAALVTNLVSRGDMCGRVGANEIGVLMHNAPTRLARATAEAVLETLRSQEFLVRHSRVRAQAWGGLVRYSARTEADSLDLLVDAESAWRRAKARGAALKVLTEPAPAAERRDTCRGRILTAIQDNRFTLYAQPILDLNLNQVTRHEILLRLLDDTNAPVAPAGFLDIAERVDEILAIDMMVLDRALLLIAEGPETAHYHVNLSGRSLGDDRLLRHVDDQIRRLNVDAGQLTFEITETAVIGNMTEARRFAHSVRELGCQLALDDFGSGYGSFTYLKYFPIDLVKIDGDFISKICTTKVDQVMVRSVVDICAALGIRTIAEFAEDAPTVDLLRGYGIEFAQGYAIGKPAPIAQSRTVSSLALPTLGERSAKRDIPRSAAG</sequence>
<dbReference type="InterPro" id="IPR000160">
    <property type="entry name" value="GGDEF_dom"/>
</dbReference>
<feature type="domain" description="PAS" evidence="1">
    <location>
        <begin position="88"/>
        <end position="133"/>
    </location>
</feature>
<dbReference type="GO" id="GO:0071111">
    <property type="term" value="F:cyclic-guanylate-specific phosphodiesterase activity"/>
    <property type="evidence" value="ECO:0007669"/>
    <property type="project" value="InterPro"/>
</dbReference>
<dbReference type="Proteomes" id="UP000642748">
    <property type="component" value="Unassembled WGS sequence"/>
</dbReference>
<dbReference type="Pfam" id="PF08447">
    <property type="entry name" value="PAS_3"/>
    <property type="match status" value="1"/>
</dbReference>
<dbReference type="PROSITE" id="PS50883">
    <property type="entry name" value="EAL"/>
    <property type="match status" value="1"/>
</dbReference>
<dbReference type="PROSITE" id="PS50112">
    <property type="entry name" value="PAS"/>
    <property type="match status" value="1"/>
</dbReference>
<dbReference type="Gene3D" id="2.10.70.100">
    <property type="match status" value="1"/>
</dbReference>
<dbReference type="SMART" id="SM00267">
    <property type="entry name" value="GGDEF"/>
    <property type="match status" value="1"/>
</dbReference>
<keyword evidence="6" id="KW-1185">Reference proteome</keyword>
<evidence type="ECO:0000313" key="6">
    <source>
        <dbReference type="Proteomes" id="UP000642748"/>
    </source>
</evidence>
<feature type="domain" description="EAL" evidence="3">
    <location>
        <begin position="373"/>
        <end position="623"/>
    </location>
</feature>
<dbReference type="InterPro" id="IPR029787">
    <property type="entry name" value="Nucleotide_cyclase"/>
</dbReference>
<dbReference type="Gene3D" id="3.30.450.20">
    <property type="entry name" value="PAS domain"/>
    <property type="match status" value="1"/>
</dbReference>
<feature type="domain" description="GGDEF" evidence="4">
    <location>
        <begin position="226"/>
        <end position="366"/>
    </location>
</feature>
<gene>
    <name evidence="5" type="ORF">Raf01_06300</name>
</gene>
<dbReference type="Gene3D" id="3.30.70.270">
    <property type="match status" value="1"/>
</dbReference>
<accession>A0A8J3QMU4</accession>
<proteinExistence type="predicted"/>
<dbReference type="InterPro" id="IPR035965">
    <property type="entry name" value="PAS-like_dom_sf"/>
</dbReference>
<evidence type="ECO:0008006" key="7">
    <source>
        <dbReference type="Google" id="ProtNLM"/>
    </source>
</evidence>
<dbReference type="SMART" id="SM00052">
    <property type="entry name" value="EAL"/>
    <property type="match status" value="1"/>
</dbReference>
<evidence type="ECO:0000259" key="4">
    <source>
        <dbReference type="PROSITE" id="PS50887"/>
    </source>
</evidence>
<organism evidence="5 6">
    <name type="scientific">Rugosimonospora africana</name>
    <dbReference type="NCBI Taxonomy" id="556532"/>
    <lineage>
        <taxon>Bacteria</taxon>
        <taxon>Bacillati</taxon>
        <taxon>Actinomycetota</taxon>
        <taxon>Actinomycetes</taxon>
        <taxon>Micromonosporales</taxon>
        <taxon>Micromonosporaceae</taxon>
        <taxon>Rugosimonospora</taxon>
    </lineage>
</organism>
<dbReference type="InterPro" id="IPR001633">
    <property type="entry name" value="EAL_dom"/>
</dbReference>
<evidence type="ECO:0000259" key="3">
    <source>
        <dbReference type="PROSITE" id="PS50883"/>
    </source>
</evidence>
<protein>
    <recommendedName>
        <fullName evidence="7">PAS domain S-box-containing protein</fullName>
    </recommendedName>
</protein>
<dbReference type="NCBIfam" id="TIGR00229">
    <property type="entry name" value="sensory_box"/>
    <property type="match status" value="1"/>
</dbReference>
<dbReference type="EMBL" id="BONZ01000007">
    <property type="protein sequence ID" value="GIH12458.1"/>
    <property type="molecule type" value="Genomic_DNA"/>
</dbReference>
<dbReference type="InterPro" id="IPR050706">
    <property type="entry name" value="Cyclic-di-GMP_PDE-like"/>
</dbReference>
<dbReference type="PANTHER" id="PTHR33121:SF23">
    <property type="entry name" value="CYCLIC DI-GMP PHOSPHODIESTERASE PDEB"/>
    <property type="match status" value="1"/>
</dbReference>
<evidence type="ECO:0000259" key="1">
    <source>
        <dbReference type="PROSITE" id="PS50112"/>
    </source>
</evidence>
<dbReference type="Pfam" id="PF00563">
    <property type="entry name" value="EAL"/>
    <property type="match status" value="1"/>
</dbReference>
<dbReference type="InterPro" id="IPR035919">
    <property type="entry name" value="EAL_sf"/>
</dbReference>
<dbReference type="RefSeq" id="WP_203916183.1">
    <property type="nucleotide sequence ID" value="NZ_BONZ01000007.1"/>
</dbReference>
<comment type="caution">
    <text evidence="5">The sequence shown here is derived from an EMBL/GenBank/DDBJ whole genome shotgun (WGS) entry which is preliminary data.</text>
</comment>